<feature type="domain" description="WYL" evidence="1">
    <location>
        <begin position="114"/>
        <end position="184"/>
    </location>
</feature>
<dbReference type="InterPro" id="IPR026881">
    <property type="entry name" value="WYL_dom"/>
</dbReference>
<proteinExistence type="predicted"/>
<dbReference type="AlphaFoldDB" id="A0A2X2SLD5"/>
<reference evidence="2 3" key="1">
    <citation type="submission" date="2018-06" db="EMBL/GenBank/DDBJ databases">
        <authorList>
            <consortium name="Pathogen Informatics"/>
            <person name="Doyle S."/>
        </authorList>
    </citation>
    <scope>NUCLEOTIDE SEQUENCE [LARGE SCALE GENOMIC DNA]</scope>
    <source>
        <strain evidence="2 3">NCTC11545</strain>
    </source>
</reference>
<dbReference type="Pfam" id="PF13280">
    <property type="entry name" value="WYL"/>
    <property type="match status" value="1"/>
</dbReference>
<organism evidence="2 3">
    <name type="scientific">Capnocytophaga ochracea</name>
    <dbReference type="NCBI Taxonomy" id="1018"/>
    <lineage>
        <taxon>Bacteria</taxon>
        <taxon>Pseudomonadati</taxon>
        <taxon>Bacteroidota</taxon>
        <taxon>Flavobacteriia</taxon>
        <taxon>Flavobacteriales</taxon>
        <taxon>Flavobacteriaceae</taxon>
        <taxon>Capnocytophaga</taxon>
    </lineage>
</organism>
<dbReference type="Proteomes" id="UP000250169">
    <property type="component" value="Unassembled WGS sequence"/>
</dbReference>
<dbReference type="RefSeq" id="WP_111972177.1">
    <property type="nucleotide sequence ID" value="NZ_UAVS01000001.1"/>
</dbReference>
<protein>
    <recommendedName>
        <fullName evidence="1">WYL domain-containing protein</fullName>
    </recommendedName>
</protein>
<dbReference type="PROSITE" id="PS52050">
    <property type="entry name" value="WYL"/>
    <property type="match status" value="1"/>
</dbReference>
<sequence>MAKPIQIARLVRIIRLLTTYKKGLSAQEIAKRLADEGDEYAFSNRTIRRDFDDIHIAFGIDITLNTKEKVWAIEPDSIADNPTILDHLLLVDAYRKAKSTGSLLLEPQPEKGLEMLDPILTAIPQNVLITFTHYSFGWETTKAYQVLPYAVKEYQGRWYLIATDNKQPIKFKSFALDRISNLEVTDIQVRRKKVDMESFFDHFYGVAIAENESLQKVLLSFNYEQGKYIKTLKLHPSQVVILDNEEEVRVELTLAFPNGEAPYDLVMKLCSFSNSVKVLAPQSLANEVACYHKAAYEQYFSLSEDA</sequence>
<evidence type="ECO:0000259" key="1">
    <source>
        <dbReference type="Pfam" id="PF13280"/>
    </source>
</evidence>
<dbReference type="EMBL" id="UAVS01000001">
    <property type="protein sequence ID" value="SQA93218.1"/>
    <property type="molecule type" value="Genomic_DNA"/>
</dbReference>
<name>A0A2X2SLD5_CAPOC</name>
<evidence type="ECO:0000313" key="2">
    <source>
        <dbReference type="EMBL" id="SQA93218.1"/>
    </source>
</evidence>
<accession>A0A2X2SLD5</accession>
<dbReference type="InterPro" id="IPR051534">
    <property type="entry name" value="CBASS_pafABC_assoc_protein"/>
</dbReference>
<dbReference type="PANTHER" id="PTHR34580:SF9">
    <property type="entry name" value="SLL5097 PROTEIN"/>
    <property type="match status" value="1"/>
</dbReference>
<evidence type="ECO:0000313" key="3">
    <source>
        <dbReference type="Proteomes" id="UP000250169"/>
    </source>
</evidence>
<gene>
    <name evidence="2" type="ORF">NCTC11545_00584</name>
</gene>
<dbReference type="PANTHER" id="PTHR34580">
    <property type="match status" value="1"/>
</dbReference>